<gene>
    <name evidence="1" type="ORF">KIPB_017161</name>
</gene>
<reference evidence="1 2" key="1">
    <citation type="journal article" date="2018" name="PLoS ONE">
        <title>The draft genome of Kipferlia bialata reveals reductive genome evolution in fornicate parasites.</title>
        <authorList>
            <person name="Tanifuji G."/>
            <person name="Takabayashi S."/>
            <person name="Kume K."/>
            <person name="Takagi M."/>
            <person name="Nakayama T."/>
            <person name="Kamikawa R."/>
            <person name="Inagaki Y."/>
            <person name="Hashimoto T."/>
        </authorList>
    </citation>
    <scope>NUCLEOTIDE SEQUENCE [LARGE SCALE GENOMIC DNA]</scope>
    <source>
        <strain evidence="1">NY0173</strain>
    </source>
</reference>
<dbReference type="SUPFAM" id="SSF47954">
    <property type="entry name" value="Cyclin-like"/>
    <property type="match status" value="1"/>
</dbReference>
<dbReference type="Proteomes" id="UP000265618">
    <property type="component" value="Unassembled WGS sequence"/>
</dbReference>
<keyword evidence="2" id="KW-1185">Reference proteome</keyword>
<evidence type="ECO:0000313" key="1">
    <source>
        <dbReference type="EMBL" id="GIQ93013.1"/>
    </source>
</evidence>
<protein>
    <submittedName>
        <fullName evidence="1">Cyclin PHO80-like protein</fullName>
    </submittedName>
</protein>
<dbReference type="AlphaFoldDB" id="A0A9K3GRV2"/>
<dbReference type="Pfam" id="PF08613">
    <property type="entry name" value="Cyclin"/>
    <property type="match status" value="1"/>
</dbReference>
<comment type="caution">
    <text evidence="1">The sequence shown here is derived from an EMBL/GenBank/DDBJ whole genome shotgun (WGS) entry which is preliminary data.</text>
</comment>
<sequence>EKGLRLTRNNVYRMLLVAVMVASKTLEDSTYRNCDWAIIGLRHYSCAALGRMELEMLVWLGFRTNVPREKFMCAVKATFGHHPVHKCLPRPVSERWREEVLEQLAVAV</sequence>
<dbReference type="PANTHER" id="PTHR15615:SF108">
    <property type="entry name" value="PROTEIN CNPPD1"/>
    <property type="match status" value="1"/>
</dbReference>
<organism evidence="1 2">
    <name type="scientific">Kipferlia bialata</name>
    <dbReference type="NCBI Taxonomy" id="797122"/>
    <lineage>
        <taxon>Eukaryota</taxon>
        <taxon>Metamonada</taxon>
        <taxon>Carpediemonas-like organisms</taxon>
        <taxon>Kipferlia</taxon>
    </lineage>
</organism>
<accession>A0A9K3GRV2</accession>
<evidence type="ECO:0000313" key="2">
    <source>
        <dbReference type="Proteomes" id="UP000265618"/>
    </source>
</evidence>
<proteinExistence type="predicted"/>
<dbReference type="InterPro" id="IPR013922">
    <property type="entry name" value="Cyclin_PHO80-like"/>
</dbReference>
<name>A0A9K3GRV2_9EUKA</name>
<dbReference type="InterPro" id="IPR036915">
    <property type="entry name" value="Cyclin-like_sf"/>
</dbReference>
<dbReference type="Gene3D" id="1.10.472.10">
    <property type="entry name" value="Cyclin-like"/>
    <property type="match status" value="1"/>
</dbReference>
<dbReference type="PANTHER" id="PTHR15615">
    <property type="match status" value="1"/>
</dbReference>
<feature type="non-terminal residue" evidence="1">
    <location>
        <position position="1"/>
    </location>
</feature>
<dbReference type="GO" id="GO:0019901">
    <property type="term" value="F:protein kinase binding"/>
    <property type="evidence" value="ECO:0007669"/>
    <property type="project" value="InterPro"/>
</dbReference>
<dbReference type="EMBL" id="BDIP01011187">
    <property type="protein sequence ID" value="GIQ93013.1"/>
    <property type="molecule type" value="Genomic_DNA"/>
</dbReference>
<dbReference type="OrthoDB" id="286814at2759"/>